<reference evidence="7 8" key="1">
    <citation type="submission" date="2016-05" db="EMBL/GenBank/DDBJ databases">
        <title>Microbial solvent formation.</title>
        <authorList>
            <person name="Poehlein A."/>
            <person name="Montoya Solano J.D."/>
            <person name="Flitsch S."/>
            <person name="Krabben P."/>
            <person name="Duerre P."/>
            <person name="Daniel R."/>
        </authorList>
    </citation>
    <scope>NUCLEOTIDE SEQUENCE [LARGE SCALE GENOMIC DNA]</scope>
    <source>
        <strain evidence="7 8">L1-8</strain>
    </source>
</reference>
<evidence type="ECO:0000259" key="6">
    <source>
        <dbReference type="PROSITE" id="PS50929"/>
    </source>
</evidence>
<dbReference type="GO" id="GO:0005886">
    <property type="term" value="C:plasma membrane"/>
    <property type="evidence" value="ECO:0007669"/>
    <property type="project" value="UniProtKB-SubCell"/>
</dbReference>
<comment type="subcellular location">
    <subcellularLocation>
        <location evidence="1">Cell membrane</location>
        <topology evidence="1">Multi-pass membrane protein</topology>
    </subcellularLocation>
</comment>
<gene>
    <name evidence="7" type="ORF">CLOSAC_30940</name>
</gene>
<comment type="caution">
    <text evidence="7">The sequence shown here is derived from an EMBL/GenBank/DDBJ whole genome shotgun (WGS) entry which is preliminary data.</text>
</comment>
<organism evidence="7 8">
    <name type="scientific">Clostridium saccharobutylicum</name>
    <dbReference type="NCBI Taxonomy" id="169679"/>
    <lineage>
        <taxon>Bacteria</taxon>
        <taxon>Bacillati</taxon>
        <taxon>Bacillota</taxon>
        <taxon>Clostridia</taxon>
        <taxon>Eubacteriales</taxon>
        <taxon>Clostridiaceae</taxon>
        <taxon>Clostridium</taxon>
    </lineage>
</organism>
<proteinExistence type="predicted"/>
<evidence type="ECO:0000256" key="5">
    <source>
        <dbReference type="SAM" id="Phobius"/>
    </source>
</evidence>
<keyword evidence="4 5" id="KW-0472">Membrane</keyword>
<sequence>MEKGISSQMIITLVSTFMTLIVGIGTIIAIFIGSRLFALNLANPGDITAFTIYMTQILTSLIMITNIFNTFVRTKASISRIKEVFDCEKIFLIIVK</sequence>
<feature type="transmembrane region" description="Helical" evidence="5">
    <location>
        <begin position="50"/>
        <end position="72"/>
    </location>
</feature>
<evidence type="ECO:0000256" key="2">
    <source>
        <dbReference type="ARBA" id="ARBA00022692"/>
    </source>
</evidence>
<feature type="transmembrane region" description="Helical" evidence="5">
    <location>
        <begin position="12"/>
        <end position="38"/>
    </location>
</feature>
<dbReference type="SUPFAM" id="SSF90123">
    <property type="entry name" value="ABC transporter transmembrane region"/>
    <property type="match status" value="1"/>
</dbReference>
<dbReference type="InterPro" id="IPR011527">
    <property type="entry name" value="ABC1_TM_dom"/>
</dbReference>
<dbReference type="Gene3D" id="1.20.1560.10">
    <property type="entry name" value="ABC transporter type 1, transmembrane domain"/>
    <property type="match status" value="1"/>
</dbReference>
<keyword evidence="2 5" id="KW-0812">Transmembrane</keyword>
<keyword evidence="3 5" id="KW-1133">Transmembrane helix</keyword>
<name>A0A1S8N237_CLOSA</name>
<protein>
    <recommendedName>
        <fullName evidence="6">ABC transmembrane type-1 domain-containing protein</fullName>
    </recommendedName>
</protein>
<evidence type="ECO:0000256" key="1">
    <source>
        <dbReference type="ARBA" id="ARBA00004651"/>
    </source>
</evidence>
<dbReference type="Proteomes" id="UP000191154">
    <property type="component" value="Unassembled WGS sequence"/>
</dbReference>
<evidence type="ECO:0000256" key="3">
    <source>
        <dbReference type="ARBA" id="ARBA00022989"/>
    </source>
</evidence>
<dbReference type="InterPro" id="IPR036640">
    <property type="entry name" value="ABC1_TM_sf"/>
</dbReference>
<dbReference type="AlphaFoldDB" id="A0A1S8N237"/>
<evidence type="ECO:0000256" key="4">
    <source>
        <dbReference type="ARBA" id="ARBA00023136"/>
    </source>
</evidence>
<evidence type="ECO:0000313" key="7">
    <source>
        <dbReference type="EMBL" id="OOM10473.1"/>
    </source>
</evidence>
<evidence type="ECO:0000313" key="8">
    <source>
        <dbReference type="Proteomes" id="UP000191154"/>
    </source>
</evidence>
<feature type="domain" description="ABC transmembrane type-1" evidence="6">
    <location>
        <begin position="1"/>
        <end position="73"/>
    </location>
</feature>
<dbReference type="GO" id="GO:0140359">
    <property type="term" value="F:ABC-type transporter activity"/>
    <property type="evidence" value="ECO:0007669"/>
    <property type="project" value="InterPro"/>
</dbReference>
<dbReference type="GO" id="GO:0005524">
    <property type="term" value="F:ATP binding"/>
    <property type="evidence" value="ECO:0007669"/>
    <property type="project" value="InterPro"/>
</dbReference>
<dbReference type="PROSITE" id="PS50929">
    <property type="entry name" value="ABC_TM1F"/>
    <property type="match status" value="1"/>
</dbReference>
<accession>A0A1S8N237</accession>
<dbReference type="EMBL" id="LZYZ01000006">
    <property type="protein sequence ID" value="OOM10473.1"/>
    <property type="molecule type" value="Genomic_DNA"/>
</dbReference>